<dbReference type="Proteomes" id="UP000735302">
    <property type="component" value="Unassembled WGS sequence"/>
</dbReference>
<gene>
    <name evidence="3" type="ORF">PoB_007174000</name>
</gene>
<feature type="domain" description="CEMIP beta-helix" evidence="2">
    <location>
        <begin position="264"/>
        <end position="462"/>
    </location>
</feature>
<dbReference type="EMBL" id="BLXT01008026">
    <property type="protein sequence ID" value="GFO45235.1"/>
    <property type="molecule type" value="Genomic_DNA"/>
</dbReference>
<evidence type="ECO:0000313" key="4">
    <source>
        <dbReference type="Proteomes" id="UP000735302"/>
    </source>
</evidence>
<dbReference type="SUPFAM" id="SSF51126">
    <property type="entry name" value="Pectin lyase-like"/>
    <property type="match status" value="1"/>
</dbReference>
<evidence type="ECO:0000313" key="3">
    <source>
        <dbReference type="EMBL" id="GFO45235.1"/>
    </source>
</evidence>
<reference evidence="3 4" key="1">
    <citation type="journal article" date="2021" name="Elife">
        <title>Chloroplast acquisition without the gene transfer in kleptoplastic sea slugs, Plakobranchus ocellatus.</title>
        <authorList>
            <person name="Maeda T."/>
            <person name="Takahashi S."/>
            <person name="Yoshida T."/>
            <person name="Shimamura S."/>
            <person name="Takaki Y."/>
            <person name="Nagai Y."/>
            <person name="Toyoda A."/>
            <person name="Suzuki Y."/>
            <person name="Arimoto A."/>
            <person name="Ishii H."/>
            <person name="Satoh N."/>
            <person name="Nishiyama T."/>
            <person name="Hasebe M."/>
            <person name="Maruyama T."/>
            <person name="Minagawa J."/>
            <person name="Obokata J."/>
            <person name="Shigenobu S."/>
        </authorList>
    </citation>
    <scope>NUCLEOTIDE SEQUENCE [LARGE SCALE GENOMIC DNA]</scope>
</reference>
<proteinExistence type="predicted"/>
<dbReference type="InterPro" id="IPR055401">
    <property type="entry name" value="CEMIP_beta-hel_dom"/>
</dbReference>
<dbReference type="InterPro" id="IPR052252">
    <property type="entry name" value="CEMIP/CEMIP2"/>
</dbReference>
<dbReference type="Pfam" id="PF24606">
    <property type="entry name" value="CEMIP_beta-hel"/>
    <property type="match status" value="1"/>
</dbReference>
<dbReference type="InterPro" id="IPR039477">
    <property type="entry name" value="ILEI/PANDER_dom"/>
</dbReference>
<dbReference type="Pfam" id="PF15711">
    <property type="entry name" value="ILEI"/>
    <property type="match status" value="1"/>
</dbReference>
<dbReference type="InterPro" id="IPR011050">
    <property type="entry name" value="Pectin_lyase_fold/virulence"/>
</dbReference>
<keyword evidence="3" id="KW-0472">Membrane</keyword>
<keyword evidence="3" id="KW-0812">Transmembrane</keyword>
<feature type="domain" description="ILEI/PANDER" evidence="1">
    <location>
        <begin position="8"/>
        <end position="100"/>
    </location>
</feature>
<sequence>NRYIKKRRGIWINVWNPDSSLYHLETFETIGSRAANSIARIVEIIKKTPFGKVISLAVYKTLGTPSAVFEDFYLAVEGLGSSLIRKVGEYEPYVIIAEKGKANCLIEKLTKRPEGVTGGLDASATFTLGDIAFMSRSYSEVSQKNDKAIFRALTRDSAYPKLSLLHDVSSWETGDEVVVASSDFDWRQYEVKTIVECPDCEPNQIRVDGDFKFSHFGEVTYGVDERAEVGLLSRNIRIDAEMQNECYFDTEEEEYVCKLLKRDTFGGHTKVLNSAWARIEGVQLTHMGQQSVLATYPLHFHLADSVKGQYLRNNVIRDSNSRCITIHGTDYLEVSDNVCLNHLGHGMFLEDSAEQNNTIHRNLIIGTQYGTLLPTDKNANWCKDRSFCDVLSTFWITHPNNYFTENVAAGSDGSGMVFAFSDRPLGPSRKRLERRGLYEENSTRYMKVGKFHRNVMHSNKLGGLWFDNRVSYGQWDMNKFVPENARMSLNLYTPKDPPKPGGKAIETELSGLTLYKNEDRNSWVRCGNIVITNSSFADSITSYIGAHTVDGTYCAVRNSIFIGETENKGRPYTHVFNDKKFSYLPKSKRPVHRFDRAIPRGRPSYMISGVTFYQGPVYIENCFFDRFTNWYYNDSFIDTWGIRPMRPAAALNFHPNNHYPMIPRNAIKNVTFGFCNAVKVAFLNHFSA</sequence>
<feature type="non-terminal residue" evidence="3">
    <location>
        <position position="1"/>
    </location>
</feature>
<name>A0AAV4DM60_9GAST</name>
<dbReference type="PANTHER" id="PTHR15535">
    <property type="entry name" value="TRANSMEMBRANE PROTEIN 2-RELATED"/>
    <property type="match status" value="1"/>
</dbReference>
<organism evidence="3 4">
    <name type="scientific">Plakobranchus ocellatus</name>
    <dbReference type="NCBI Taxonomy" id="259542"/>
    <lineage>
        <taxon>Eukaryota</taxon>
        <taxon>Metazoa</taxon>
        <taxon>Spiralia</taxon>
        <taxon>Lophotrochozoa</taxon>
        <taxon>Mollusca</taxon>
        <taxon>Gastropoda</taxon>
        <taxon>Heterobranchia</taxon>
        <taxon>Euthyneura</taxon>
        <taxon>Panpulmonata</taxon>
        <taxon>Sacoglossa</taxon>
        <taxon>Placobranchoidea</taxon>
        <taxon>Plakobranchidae</taxon>
        <taxon>Plakobranchus</taxon>
    </lineage>
</organism>
<comment type="caution">
    <text evidence="3">The sequence shown here is derived from an EMBL/GenBank/DDBJ whole genome shotgun (WGS) entry which is preliminary data.</text>
</comment>
<protein>
    <submittedName>
        <fullName evidence="3">Transmembrane protein 2</fullName>
    </submittedName>
</protein>
<evidence type="ECO:0000259" key="1">
    <source>
        <dbReference type="Pfam" id="PF15711"/>
    </source>
</evidence>
<dbReference type="Gene3D" id="2.160.20.10">
    <property type="entry name" value="Single-stranded right-handed beta-helix, Pectin lyase-like"/>
    <property type="match status" value="1"/>
</dbReference>
<dbReference type="PANTHER" id="PTHR15535:SF17">
    <property type="entry name" value="TRANSMEMBRANE PROTEIN"/>
    <property type="match status" value="1"/>
</dbReference>
<dbReference type="InterPro" id="IPR012334">
    <property type="entry name" value="Pectin_lyas_fold"/>
</dbReference>
<dbReference type="AlphaFoldDB" id="A0AAV4DM60"/>
<accession>A0AAV4DM60</accession>
<evidence type="ECO:0000259" key="2">
    <source>
        <dbReference type="Pfam" id="PF24606"/>
    </source>
</evidence>
<keyword evidence="4" id="KW-1185">Reference proteome</keyword>